<keyword evidence="2" id="KW-0805">Transcription regulation</keyword>
<evidence type="ECO:0000256" key="1">
    <source>
        <dbReference type="ARBA" id="ARBA00007227"/>
    </source>
</evidence>
<dbReference type="PANTHER" id="PTHR46797:SF23">
    <property type="entry name" value="HTH-TYPE TRANSCRIPTIONAL REGULATOR SUTR"/>
    <property type="match status" value="1"/>
</dbReference>
<evidence type="ECO:0000256" key="4">
    <source>
        <dbReference type="ARBA" id="ARBA00023163"/>
    </source>
</evidence>
<dbReference type="AlphaFoldDB" id="A0A2S7EWB3"/>
<sequence length="461" mass="51607">MPHTQPPLRHQLGLRLQRLRQRHGLTQAELARRLALSPSYLNQIERNQRPLTLAIQQRLKATLGDLEGLLDLDDPAALVEPLDESLRSLGHTLSAAELRMLTGNLPQVAQAMVNLHRAQRHLLERNTALELQIGADHAAMPSLSPGEQVRDYFNRAHNYLPELDERAEALYAELGLTPDNLALRLRQRLADRHGLLVHESTDLHNDKRSMDAQARVLWLPAHLRPGQQAFQMAAQLALLECAPLLEARIGDAGFEDAERIALSRIGLSNYFAGALVMPYSKFLHSAQACRYDIEWLADRFDVGFEAVCHRLSTLQRRGAAGLPIFFMRVDRAGNVSKRHSATDFHFSHVGGACPLWIVYEAFNQPDRILTQIARMPDGRRYFWLARQVSSGAPGYGRLRKTFALAMGCGLRHAEQLVYARGWDLDAVDDAVPIGPGCLTCERSNCVQRAFPALPRLPASAR</sequence>
<dbReference type="Gene3D" id="1.10.260.40">
    <property type="entry name" value="lambda repressor-like DNA-binding domains"/>
    <property type="match status" value="1"/>
</dbReference>
<dbReference type="GO" id="GO:0003677">
    <property type="term" value="F:DNA binding"/>
    <property type="evidence" value="ECO:0007669"/>
    <property type="project" value="UniProtKB-KW"/>
</dbReference>
<dbReference type="InterPro" id="IPR010359">
    <property type="entry name" value="IrrE_HExxH"/>
</dbReference>
<evidence type="ECO:0000256" key="2">
    <source>
        <dbReference type="ARBA" id="ARBA00023015"/>
    </source>
</evidence>
<dbReference type="CDD" id="cd00093">
    <property type="entry name" value="HTH_XRE"/>
    <property type="match status" value="1"/>
</dbReference>
<dbReference type="SUPFAM" id="SSF47413">
    <property type="entry name" value="lambda repressor-like DNA-binding domains"/>
    <property type="match status" value="1"/>
</dbReference>
<dbReference type="InterPro" id="IPR018653">
    <property type="entry name" value="ScfR_C"/>
</dbReference>
<evidence type="ECO:0000313" key="7">
    <source>
        <dbReference type="Proteomes" id="UP000239939"/>
    </source>
</evidence>
<dbReference type="PANTHER" id="PTHR46797">
    <property type="entry name" value="HTH-TYPE TRANSCRIPTIONAL REGULATOR"/>
    <property type="match status" value="1"/>
</dbReference>
<dbReference type="GO" id="GO:0005829">
    <property type="term" value="C:cytosol"/>
    <property type="evidence" value="ECO:0007669"/>
    <property type="project" value="TreeGrafter"/>
</dbReference>
<dbReference type="Pfam" id="PF09856">
    <property type="entry name" value="ScfRs"/>
    <property type="match status" value="1"/>
</dbReference>
<protein>
    <submittedName>
        <fullName evidence="6">Cro/Cl family transcriptional regulator</fullName>
    </submittedName>
</protein>
<dbReference type="PROSITE" id="PS50943">
    <property type="entry name" value="HTH_CROC1"/>
    <property type="match status" value="1"/>
</dbReference>
<keyword evidence="4" id="KW-0804">Transcription</keyword>
<comment type="caution">
    <text evidence="6">The sequence shown here is derived from an EMBL/GenBank/DDBJ whole genome shotgun (WGS) entry which is preliminary data.</text>
</comment>
<gene>
    <name evidence="6" type="ORF">XpopCFBP1817_05250</name>
</gene>
<evidence type="ECO:0000256" key="3">
    <source>
        <dbReference type="ARBA" id="ARBA00023125"/>
    </source>
</evidence>
<dbReference type="PIRSF" id="PIRSF019251">
    <property type="entry name" value="Rv0465c"/>
    <property type="match status" value="1"/>
</dbReference>
<dbReference type="SMART" id="SM00530">
    <property type="entry name" value="HTH_XRE"/>
    <property type="match status" value="1"/>
</dbReference>
<dbReference type="InterPro" id="IPR010982">
    <property type="entry name" value="Lambda_DNA-bd_dom_sf"/>
</dbReference>
<dbReference type="InterPro" id="IPR050807">
    <property type="entry name" value="TransReg_Diox_bact_type"/>
</dbReference>
<dbReference type="EMBL" id="MDEJ01000021">
    <property type="protein sequence ID" value="PPU97389.1"/>
    <property type="molecule type" value="Genomic_DNA"/>
</dbReference>
<dbReference type="OrthoDB" id="1123084at2"/>
<reference evidence="7" key="1">
    <citation type="submission" date="2016-08" db="EMBL/GenBank/DDBJ databases">
        <authorList>
            <person name="Merda D."/>
            <person name="Briand M."/>
            <person name="Taghouti G."/>
            <person name="Carrere S."/>
            <person name="Gouzy J."/>
            <person name="Portier P."/>
            <person name="Jacques M.-A."/>
            <person name="Fischer-Le Saux M."/>
        </authorList>
    </citation>
    <scope>NUCLEOTIDE SEQUENCE [LARGE SCALE GENOMIC DNA]</scope>
    <source>
        <strain evidence="7">CFBP1817</strain>
    </source>
</reference>
<comment type="similarity">
    <text evidence="1">Belongs to the short-chain fatty acyl-CoA assimilation regulator (ScfR) family.</text>
</comment>
<dbReference type="Proteomes" id="UP000239939">
    <property type="component" value="Unassembled WGS sequence"/>
</dbReference>
<accession>A0A2S7EWB3</accession>
<dbReference type="InterPro" id="IPR001387">
    <property type="entry name" value="Cro/C1-type_HTH"/>
</dbReference>
<dbReference type="GO" id="GO:0003700">
    <property type="term" value="F:DNA-binding transcription factor activity"/>
    <property type="evidence" value="ECO:0007669"/>
    <property type="project" value="TreeGrafter"/>
</dbReference>
<dbReference type="Pfam" id="PF13560">
    <property type="entry name" value="HTH_31"/>
    <property type="match status" value="1"/>
</dbReference>
<evidence type="ECO:0000259" key="5">
    <source>
        <dbReference type="PROSITE" id="PS50943"/>
    </source>
</evidence>
<dbReference type="RefSeq" id="WP_128416300.1">
    <property type="nucleotide sequence ID" value="NZ_MDEJ01000021.1"/>
</dbReference>
<dbReference type="InterPro" id="IPR026281">
    <property type="entry name" value="HTH_RamB"/>
</dbReference>
<keyword evidence="3" id="KW-0238">DNA-binding</keyword>
<proteinExistence type="inferred from homology"/>
<organism evidence="6 7">
    <name type="scientific">Xanthomonas populi</name>
    <dbReference type="NCBI Taxonomy" id="53414"/>
    <lineage>
        <taxon>Bacteria</taxon>
        <taxon>Pseudomonadati</taxon>
        <taxon>Pseudomonadota</taxon>
        <taxon>Gammaproteobacteria</taxon>
        <taxon>Lysobacterales</taxon>
        <taxon>Lysobacteraceae</taxon>
        <taxon>Xanthomonas</taxon>
    </lineage>
</organism>
<dbReference type="Pfam" id="PF06114">
    <property type="entry name" value="Peptidase_M78"/>
    <property type="match status" value="1"/>
</dbReference>
<name>A0A2S7EWB3_9XANT</name>
<evidence type="ECO:0000313" key="6">
    <source>
        <dbReference type="EMBL" id="PPU97389.1"/>
    </source>
</evidence>
<feature type="domain" description="HTH cro/C1-type" evidence="5">
    <location>
        <begin position="16"/>
        <end position="69"/>
    </location>
</feature>
<keyword evidence="7" id="KW-1185">Reference proteome</keyword>